<evidence type="ECO:0000256" key="4">
    <source>
        <dbReference type="ARBA" id="ARBA00022989"/>
    </source>
</evidence>
<feature type="transmembrane region" description="Helical" evidence="6">
    <location>
        <begin position="25"/>
        <end position="42"/>
    </location>
</feature>
<dbReference type="GO" id="GO:0005886">
    <property type="term" value="C:plasma membrane"/>
    <property type="evidence" value="ECO:0007669"/>
    <property type="project" value="UniProtKB-SubCell"/>
</dbReference>
<dbReference type="SMART" id="SM00849">
    <property type="entry name" value="Lactamase_B"/>
    <property type="match status" value="1"/>
</dbReference>
<dbReference type="EMBL" id="OCSU01000002">
    <property type="protein sequence ID" value="SOE82017.1"/>
    <property type="molecule type" value="Genomic_DNA"/>
</dbReference>
<dbReference type="InterPro" id="IPR004477">
    <property type="entry name" value="ComEC_N"/>
</dbReference>
<keyword evidence="9" id="KW-1185">Reference proteome</keyword>
<reference evidence="8 9" key="1">
    <citation type="submission" date="2017-09" db="EMBL/GenBank/DDBJ databases">
        <authorList>
            <person name="Varghese N."/>
            <person name="Submissions S."/>
        </authorList>
    </citation>
    <scope>NUCLEOTIDE SEQUENCE [LARGE SCALE GENOMIC DNA]</scope>
    <source>
        <strain evidence="8 9">OK806</strain>
    </source>
</reference>
<dbReference type="SUPFAM" id="SSF56281">
    <property type="entry name" value="Metallo-hydrolase/oxidoreductase"/>
    <property type="match status" value="1"/>
</dbReference>
<dbReference type="Pfam" id="PF13567">
    <property type="entry name" value="DUF4131"/>
    <property type="match status" value="1"/>
</dbReference>
<evidence type="ECO:0000256" key="6">
    <source>
        <dbReference type="SAM" id="Phobius"/>
    </source>
</evidence>
<organism evidence="8 9">
    <name type="scientific">Caballeronia arationis</name>
    <dbReference type="NCBI Taxonomy" id="1777142"/>
    <lineage>
        <taxon>Bacteria</taxon>
        <taxon>Pseudomonadati</taxon>
        <taxon>Pseudomonadota</taxon>
        <taxon>Betaproteobacteria</taxon>
        <taxon>Burkholderiales</taxon>
        <taxon>Burkholderiaceae</taxon>
        <taxon>Caballeronia</taxon>
    </lineage>
</organism>
<dbReference type="Proteomes" id="UP000219522">
    <property type="component" value="Unassembled WGS sequence"/>
</dbReference>
<comment type="caution">
    <text evidence="8">The sequence shown here is derived from an EMBL/GenBank/DDBJ whole genome shotgun (WGS) entry which is preliminary data.</text>
</comment>
<dbReference type="Gene3D" id="3.60.15.10">
    <property type="entry name" value="Ribonuclease Z/Hydroxyacylglutathione hydrolase-like"/>
    <property type="match status" value="1"/>
</dbReference>
<dbReference type="InterPro" id="IPR035681">
    <property type="entry name" value="ComA-like_MBL"/>
</dbReference>
<feature type="transmembrane region" description="Helical" evidence="6">
    <location>
        <begin position="351"/>
        <end position="370"/>
    </location>
</feature>
<name>A0A7Z7N5C8_9BURK</name>
<dbReference type="RefSeq" id="WP_097190637.1">
    <property type="nucleotide sequence ID" value="NZ_OCSU01000002.1"/>
</dbReference>
<evidence type="ECO:0000256" key="3">
    <source>
        <dbReference type="ARBA" id="ARBA00022692"/>
    </source>
</evidence>
<dbReference type="Pfam" id="PF00753">
    <property type="entry name" value="Lactamase_B"/>
    <property type="match status" value="1"/>
</dbReference>
<proteinExistence type="predicted"/>
<feature type="transmembrane region" description="Helical" evidence="6">
    <location>
        <begin position="288"/>
        <end position="307"/>
    </location>
</feature>
<dbReference type="InterPro" id="IPR001279">
    <property type="entry name" value="Metallo-B-lactamas"/>
</dbReference>
<accession>A0A7Z7N5C8</accession>
<keyword evidence="5 6" id="KW-0472">Membrane</keyword>
<evidence type="ECO:0000256" key="2">
    <source>
        <dbReference type="ARBA" id="ARBA00022475"/>
    </source>
</evidence>
<dbReference type="InterPro" id="IPR052159">
    <property type="entry name" value="Competence_DNA_uptake"/>
</dbReference>
<evidence type="ECO:0000256" key="5">
    <source>
        <dbReference type="ARBA" id="ARBA00023136"/>
    </source>
</evidence>
<evidence type="ECO:0000256" key="1">
    <source>
        <dbReference type="ARBA" id="ARBA00004651"/>
    </source>
</evidence>
<evidence type="ECO:0000313" key="9">
    <source>
        <dbReference type="Proteomes" id="UP000219522"/>
    </source>
</evidence>
<dbReference type="NCBIfam" id="TIGR00360">
    <property type="entry name" value="ComEC_N-term"/>
    <property type="match status" value="1"/>
</dbReference>
<feature type="domain" description="Metallo-beta-lactamase" evidence="7">
    <location>
        <begin position="627"/>
        <end position="823"/>
    </location>
</feature>
<dbReference type="Pfam" id="PF03772">
    <property type="entry name" value="Competence"/>
    <property type="match status" value="2"/>
</dbReference>
<gene>
    <name evidence="8" type="ORF">SAMN05446927_5321</name>
</gene>
<evidence type="ECO:0000313" key="8">
    <source>
        <dbReference type="EMBL" id="SOE82017.1"/>
    </source>
</evidence>
<feature type="transmembrane region" description="Helical" evidence="6">
    <location>
        <begin position="546"/>
        <end position="566"/>
    </location>
</feature>
<protein>
    <submittedName>
        <fullName evidence="8">DNA internalization-related competence protein ComEC/Rec2</fullName>
    </submittedName>
</protein>
<dbReference type="AlphaFoldDB" id="A0A7Z7N5C8"/>
<feature type="transmembrane region" description="Helical" evidence="6">
    <location>
        <begin position="513"/>
        <end position="534"/>
    </location>
</feature>
<dbReference type="PANTHER" id="PTHR30619">
    <property type="entry name" value="DNA INTERNALIZATION/COMPETENCE PROTEIN COMEC/REC2"/>
    <property type="match status" value="1"/>
</dbReference>
<dbReference type="CDD" id="cd07731">
    <property type="entry name" value="ComA-like_MBL-fold"/>
    <property type="match status" value="1"/>
</dbReference>
<comment type="subcellular location">
    <subcellularLocation>
        <location evidence="1">Cell membrane</location>
        <topology evidence="1">Multi-pass membrane protein</topology>
    </subcellularLocation>
</comment>
<keyword evidence="2" id="KW-1003">Cell membrane</keyword>
<evidence type="ECO:0000259" key="7">
    <source>
        <dbReference type="SMART" id="SM00849"/>
    </source>
</evidence>
<dbReference type="InterPro" id="IPR025405">
    <property type="entry name" value="DUF4131"/>
</dbReference>
<dbReference type="PANTHER" id="PTHR30619:SF1">
    <property type="entry name" value="RECOMBINATION PROTEIN 2"/>
    <property type="match status" value="1"/>
</dbReference>
<dbReference type="InterPro" id="IPR036866">
    <property type="entry name" value="RibonucZ/Hydroxyglut_hydro"/>
</dbReference>
<feature type="transmembrane region" description="Helical" evidence="6">
    <location>
        <begin position="482"/>
        <end position="501"/>
    </location>
</feature>
<sequence>MRGVLIGFALGVGWLQQQAVLPGWGEWIALCAVFCGACALACRNRRALLVAACAVGFGYAAVRADVRLQAQLPATFEGRNLGLTGFVRGLPSIDNDSARFLFEVESNDAQLRHFPRVVQLSWLAVDGAAPPALVAGERWKLTVRLKRAHGNANFGTRDAEAALLARDIRATGYVAENASARRLPRDAHGIALAIDRLRAHLRERIGRTLGAAPHRGIVVALAVGAQDGVSDDDWALMRATGTSHLVAISGLHIGFVAGLAAWLTGFLWRRARWRGMPLPICVAAQKVAAGGAAVFAAFYAGLAGFNVPAQRALWMLGVVALASMTGRRLAPSLVLAWALALVLLADPWAVTAAGFWLSFCAVGAILFAIAGHGRQSSKGRGADRDESERDVDAYEARQRAMEASAGEPRDASPAPSIVACAATKHGRLLPAATHPVPASLGPAATRGSTRPLRNRARATLRRGLRHARGTARRLRTHAASSARVQYAVTIALAPLTANWFSQVPLIGPLANAIAIPWVSMLVTPAVLAGVLLPAPLDGFAYQTAHALLATMCDALAHFTSLTWALWRLPQPGPFTLAAAAAGVGWALAPRGWPLRFAAPLTWLPLVMPAPHAPPPGAFRLTALDIGQGSSIVVETARHTLLFDAGPGPESTRAGERIVVPYLFADGVTTLDALVISHSDSDHAGGAPAVLQSIGVRQFVASLPPQDTLWRTAGAHHARALRCAAGQRWTWDGVEFAMLWPDPAPLAGKPNAQSCVLKVTSAAGRSALLAADIEADVERTLLRRDSGALRADVLVVPHHGSRTSSTEPFLDSVRPLVAVFQVGYRNRFHHPHPTVFQRYRLRGLELSRSDEDGAARIEVSSAISLERYRQTHARYWMDR</sequence>
<keyword evidence="3 6" id="KW-0812">Transmembrane</keyword>
<feature type="transmembrane region" description="Helical" evidence="6">
    <location>
        <begin position="245"/>
        <end position="268"/>
    </location>
</feature>
<keyword evidence="4 6" id="KW-1133">Transmembrane helix</keyword>